<dbReference type="RefSeq" id="WP_114485219.1">
    <property type="nucleotide sequence ID" value="NZ_CBCSHM010000001.1"/>
</dbReference>
<accession>A0A368UA76</accession>
<protein>
    <submittedName>
        <fullName evidence="2">Uncharacterized protein</fullName>
    </submittedName>
</protein>
<dbReference type="AlphaFoldDB" id="A0A368UA76"/>
<gene>
    <name evidence="2" type="ORF">DU506_01660</name>
</gene>
<organism evidence="2 3">
    <name type="scientific">Vreelandella rituensis</name>
    <dbReference type="NCBI Taxonomy" id="2282306"/>
    <lineage>
        <taxon>Bacteria</taxon>
        <taxon>Pseudomonadati</taxon>
        <taxon>Pseudomonadota</taxon>
        <taxon>Gammaproteobacteria</taxon>
        <taxon>Oceanospirillales</taxon>
        <taxon>Halomonadaceae</taxon>
        <taxon>Vreelandella</taxon>
    </lineage>
</organism>
<dbReference type="EMBL" id="QPIJ01000001">
    <property type="protein sequence ID" value="RCV93891.1"/>
    <property type="molecule type" value="Genomic_DNA"/>
</dbReference>
<evidence type="ECO:0000313" key="2">
    <source>
        <dbReference type="EMBL" id="RCV93891.1"/>
    </source>
</evidence>
<name>A0A368UA76_9GAMM</name>
<evidence type="ECO:0000313" key="3">
    <source>
        <dbReference type="Proteomes" id="UP000253204"/>
    </source>
</evidence>
<feature type="region of interest" description="Disordered" evidence="1">
    <location>
        <begin position="22"/>
        <end position="46"/>
    </location>
</feature>
<comment type="caution">
    <text evidence="2">The sequence shown here is derived from an EMBL/GenBank/DDBJ whole genome shotgun (WGS) entry which is preliminary data.</text>
</comment>
<sequence length="64" mass="7083">MSQNASRREALRARLDAWAEGAPLLDPTESAGQPPRALSSRQKEKLWQLSNKSTKVSLGLPILR</sequence>
<proteinExistence type="predicted"/>
<keyword evidence="3" id="KW-1185">Reference proteome</keyword>
<dbReference type="Proteomes" id="UP000253204">
    <property type="component" value="Unassembled WGS sequence"/>
</dbReference>
<reference evidence="2 3" key="1">
    <citation type="submission" date="2018-07" db="EMBL/GenBank/DDBJ databases">
        <title>Halomonas rutogse sp. nov., isolated from Lake TangqianCo on Tibetan Plateau.</title>
        <authorList>
            <person name="Lu H."/>
            <person name="Xing P."/>
            <person name="Wu Q."/>
        </authorList>
    </citation>
    <scope>NUCLEOTIDE SEQUENCE [LARGE SCALE GENOMIC DNA]</scope>
    <source>
        <strain evidence="2 3">TQ8S</strain>
    </source>
</reference>
<evidence type="ECO:0000256" key="1">
    <source>
        <dbReference type="SAM" id="MobiDB-lite"/>
    </source>
</evidence>